<proteinExistence type="inferred from homology"/>
<evidence type="ECO:0000313" key="14">
    <source>
        <dbReference type="WBParaSite" id="DME_0000158801-mRNA-1"/>
    </source>
</evidence>
<organism evidence="12 14">
    <name type="scientific">Dracunculus medinensis</name>
    <name type="common">Guinea worm</name>
    <dbReference type="NCBI Taxonomy" id="318479"/>
    <lineage>
        <taxon>Eukaryota</taxon>
        <taxon>Metazoa</taxon>
        <taxon>Ecdysozoa</taxon>
        <taxon>Nematoda</taxon>
        <taxon>Chromadorea</taxon>
        <taxon>Rhabditida</taxon>
        <taxon>Spirurina</taxon>
        <taxon>Dracunculoidea</taxon>
        <taxon>Dracunculidae</taxon>
        <taxon>Dracunculus</taxon>
    </lineage>
</organism>
<dbReference type="GO" id="GO:0022857">
    <property type="term" value="F:transmembrane transporter activity"/>
    <property type="evidence" value="ECO:0007669"/>
    <property type="project" value="TreeGrafter"/>
</dbReference>
<dbReference type="PANTHER" id="PTHR45624:SF10">
    <property type="entry name" value="SLC (SOLUTE CARRIER) HOMOLOG"/>
    <property type="match status" value="1"/>
</dbReference>
<evidence type="ECO:0000256" key="5">
    <source>
        <dbReference type="ARBA" id="ARBA00022737"/>
    </source>
</evidence>
<dbReference type="InterPro" id="IPR023395">
    <property type="entry name" value="MCP_dom_sf"/>
</dbReference>
<dbReference type="PROSITE" id="PS50920">
    <property type="entry name" value="SOLCAR"/>
    <property type="match status" value="1"/>
</dbReference>
<dbReference type="InterPro" id="IPR050567">
    <property type="entry name" value="Mitochondrial_Carrier"/>
</dbReference>
<evidence type="ECO:0000313" key="11">
    <source>
        <dbReference type="EMBL" id="VDN55975.1"/>
    </source>
</evidence>
<keyword evidence="7" id="KW-0496">Mitochondrion</keyword>
<dbReference type="WBParaSite" id="DME_0000158801-mRNA-1">
    <property type="protein sequence ID" value="DME_0000158801-mRNA-1"/>
    <property type="gene ID" value="DME_0000158801"/>
</dbReference>
<evidence type="ECO:0000256" key="4">
    <source>
        <dbReference type="ARBA" id="ARBA00022692"/>
    </source>
</evidence>
<keyword evidence="13" id="KW-1185">Reference proteome</keyword>
<evidence type="ECO:0000256" key="6">
    <source>
        <dbReference type="ARBA" id="ARBA00022989"/>
    </source>
</evidence>
<dbReference type="EMBL" id="UYYG01001154">
    <property type="protein sequence ID" value="VDN55975.1"/>
    <property type="molecule type" value="Genomic_DNA"/>
</dbReference>
<keyword evidence="8 9" id="KW-0472">Membrane</keyword>
<evidence type="ECO:0000256" key="10">
    <source>
        <dbReference type="RuleBase" id="RU000488"/>
    </source>
</evidence>
<dbReference type="Pfam" id="PF00153">
    <property type="entry name" value="Mito_carr"/>
    <property type="match status" value="1"/>
</dbReference>
<keyword evidence="5" id="KW-0677">Repeat</keyword>
<name>A0A0N4U491_DRAME</name>
<dbReference type="Proteomes" id="UP000274756">
    <property type="component" value="Unassembled WGS sequence"/>
</dbReference>
<dbReference type="InterPro" id="IPR018108">
    <property type="entry name" value="MCP_transmembrane"/>
</dbReference>
<reference evidence="14" key="1">
    <citation type="submission" date="2017-02" db="UniProtKB">
        <authorList>
            <consortium name="WormBaseParasite"/>
        </authorList>
    </citation>
    <scope>IDENTIFICATION</scope>
</reference>
<reference evidence="11 13" key="2">
    <citation type="submission" date="2018-11" db="EMBL/GenBank/DDBJ databases">
        <authorList>
            <consortium name="Pathogen Informatics"/>
        </authorList>
    </citation>
    <scope>NUCLEOTIDE SEQUENCE [LARGE SCALE GENOMIC DNA]</scope>
</reference>
<dbReference type="SUPFAM" id="SSF103506">
    <property type="entry name" value="Mitochondrial carrier"/>
    <property type="match status" value="1"/>
</dbReference>
<evidence type="ECO:0000256" key="3">
    <source>
        <dbReference type="ARBA" id="ARBA00022448"/>
    </source>
</evidence>
<evidence type="ECO:0000256" key="2">
    <source>
        <dbReference type="ARBA" id="ARBA00006375"/>
    </source>
</evidence>
<evidence type="ECO:0000256" key="9">
    <source>
        <dbReference type="PROSITE-ProRule" id="PRU00282"/>
    </source>
</evidence>
<dbReference type="PANTHER" id="PTHR45624">
    <property type="entry name" value="MITOCHONDRIAL BASIC AMINO ACIDS TRANSPORTER-RELATED"/>
    <property type="match status" value="1"/>
</dbReference>
<dbReference type="Gene3D" id="1.50.40.10">
    <property type="entry name" value="Mitochondrial carrier domain"/>
    <property type="match status" value="1"/>
</dbReference>
<comment type="similarity">
    <text evidence="2 10">Belongs to the mitochondrial carrier (TC 2.A.29) family.</text>
</comment>
<keyword evidence="6" id="KW-1133">Transmembrane helix</keyword>
<gene>
    <name evidence="11" type="ORF">DME_LOCUS5948</name>
</gene>
<dbReference type="OrthoDB" id="193856at2759"/>
<comment type="subcellular location">
    <subcellularLocation>
        <location evidence="1">Mitochondrion membrane</location>
        <topology evidence="1">Multi-pass membrane protein</topology>
    </subcellularLocation>
</comment>
<evidence type="ECO:0000256" key="1">
    <source>
        <dbReference type="ARBA" id="ARBA00004225"/>
    </source>
</evidence>
<dbReference type="AlphaFoldDB" id="A0A0N4U491"/>
<sequence>MVDLKNCMMYIPNGIAGVLAGHPLDTVKVQLQTQAPGQYTGTIHCFRSIIKNEGIAGLFKGISSLLATLSFTNAIIFGDSLKISAASISVMLLSYSRKYNRYY</sequence>
<dbReference type="STRING" id="318479.A0A0N4U491"/>
<feature type="repeat" description="Solcar" evidence="9">
    <location>
        <begin position="8"/>
        <end position="86"/>
    </location>
</feature>
<keyword evidence="4 9" id="KW-0812">Transmembrane</keyword>
<evidence type="ECO:0000313" key="13">
    <source>
        <dbReference type="Proteomes" id="UP000274756"/>
    </source>
</evidence>
<evidence type="ECO:0000313" key="12">
    <source>
        <dbReference type="Proteomes" id="UP000038040"/>
    </source>
</evidence>
<keyword evidence="3 10" id="KW-0813">Transport</keyword>
<dbReference type="Proteomes" id="UP000038040">
    <property type="component" value="Unplaced"/>
</dbReference>
<evidence type="ECO:0000256" key="7">
    <source>
        <dbReference type="ARBA" id="ARBA00023128"/>
    </source>
</evidence>
<protein>
    <submittedName>
        <fullName evidence="14">ADP,ATP carrier protein</fullName>
    </submittedName>
</protein>
<evidence type="ECO:0000256" key="8">
    <source>
        <dbReference type="ARBA" id="ARBA00023136"/>
    </source>
</evidence>
<dbReference type="GO" id="GO:0031966">
    <property type="term" value="C:mitochondrial membrane"/>
    <property type="evidence" value="ECO:0007669"/>
    <property type="project" value="UniProtKB-SubCell"/>
</dbReference>
<accession>A0A0N4U491</accession>